<gene>
    <name evidence="3" type="ORF">AGERDE_LOCUS10755</name>
</gene>
<organism evidence="3 4">
    <name type="scientific">Ambispora gerdemannii</name>
    <dbReference type="NCBI Taxonomy" id="144530"/>
    <lineage>
        <taxon>Eukaryota</taxon>
        <taxon>Fungi</taxon>
        <taxon>Fungi incertae sedis</taxon>
        <taxon>Mucoromycota</taxon>
        <taxon>Glomeromycotina</taxon>
        <taxon>Glomeromycetes</taxon>
        <taxon>Archaeosporales</taxon>
        <taxon>Ambisporaceae</taxon>
        <taxon>Ambispora</taxon>
    </lineage>
</organism>
<reference evidence="3" key="1">
    <citation type="submission" date="2021-06" db="EMBL/GenBank/DDBJ databases">
        <authorList>
            <person name="Kallberg Y."/>
            <person name="Tangrot J."/>
            <person name="Rosling A."/>
        </authorList>
    </citation>
    <scope>NUCLEOTIDE SEQUENCE</scope>
    <source>
        <strain evidence="3">MT106</strain>
    </source>
</reference>
<dbReference type="OrthoDB" id="2344312at2759"/>
<dbReference type="AlphaFoldDB" id="A0A9N9DHW7"/>
<dbReference type="Proteomes" id="UP000789831">
    <property type="component" value="Unassembled WGS sequence"/>
</dbReference>
<keyword evidence="1" id="KW-1133">Transmembrane helix</keyword>
<feature type="transmembrane region" description="Helical" evidence="1">
    <location>
        <begin position="97"/>
        <end position="130"/>
    </location>
</feature>
<feature type="domain" description="SigF-like NTF2-like" evidence="2">
    <location>
        <begin position="73"/>
        <end position="135"/>
    </location>
</feature>
<proteinExistence type="predicted"/>
<evidence type="ECO:0000313" key="4">
    <source>
        <dbReference type="Proteomes" id="UP000789831"/>
    </source>
</evidence>
<keyword evidence="1" id="KW-0812">Transmembrane</keyword>
<evidence type="ECO:0000313" key="3">
    <source>
        <dbReference type="EMBL" id="CAG8636231.1"/>
    </source>
</evidence>
<dbReference type="EMBL" id="CAJVPL010003648">
    <property type="protein sequence ID" value="CAG8636231.1"/>
    <property type="molecule type" value="Genomic_DNA"/>
</dbReference>
<evidence type="ECO:0000256" key="1">
    <source>
        <dbReference type="SAM" id="Phobius"/>
    </source>
</evidence>
<evidence type="ECO:0000259" key="2">
    <source>
        <dbReference type="Pfam" id="PF24840"/>
    </source>
</evidence>
<feature type="domain" description="SigF-like NTF2-like" evidence="2">
    <location>
        <begin position="1"/>
        <end position="70"/>
    </location>
</feature>
<dbReference type="InterPro" id="IPR057514">
    <property type="entry name" value="NTF2_SigF"/>
</dbReference>
<keyword evidence="1" id="KW-0472">Membrane</keyword>
<name>A0A9N9DHW7_9GLOM</name>
<keyword evidence="4" id="KW-1185">Reference proteome</keyword>
<comment type="caution">
    <text evidence="3">The sequence shown here is derived from an EMBL/GenBank/DDBJ whole genome shotgun (WGS) entry which is preliminary data.</text>
</comment>
<accession>A0A9N9DHW7</accession>
<dbReference type="Pfam" id="PF24840">
    <property type="entry name" value="NTF2_SigF"/>
    <property type="match status" value="2"/>
</dbReference>
<sequence>MNNPATDLPQVFIDALTIHPGKHPAIGENAIRKNTALNVEFRHPFFFLPSRRNSVEDLIKMFRFAAGIATQIYSFRQAQDGKYYISRLEEFVHPEELIILIFGYVPFIRTIVVVFQILLGMFIAFIGQVFYEFGWV</sequence>
<protein>
    <submittedName>
        <fullName evidence="3">49_t:CDS:1</fullName>
    </submittedName>
</protein>